<gene>
    <name evidence="3" type="ORF">OQ287_09690</name>
</gene>
<keyword evidence="1" id="KW-0812">Transmembrane</keyword>
<dbReference type="InterPro" id="IPR000326">
    <property type="entry name" value="PAP2/HPO"/>
</dbReference>
<feature type="transmembrane region" description="Helical" evidence="1">
    <location>
        <begin position="197"/>
        <end position="223"/>
    </location>
</feature>
<feature type="transmembrane region" description="Helical" evidence="1">
    <location>
        <begin position="144"/>
        <end position="161"/>
    </location>
</feature>
<feature type="transmembrane region" description="Helical" evidence="1">
    <location>
        <begin position="168"/>
        <end position="191"/>
    </location>
</feature>
<name>A0AA41ZH80_9GAMM</name>
<protein>
    <submittedName>
        <fullName evidence="3">Phosphatase PAP2 family protein</fullName>
    </submittedName>
</protein>
<keyword evidence="1" id="KW-1133">Transmembrane helix</keyword>
<dbReference type="SUPFAM" id="SSF48317">
    <property type="entry name" value="Acid phosphatase/Vanadium-dependent haloperoxidase"/>
    <property type="match status" value="1"/>
</dbReference>
<keyword evidence="1" id="KW-0472">Membrane</keyword>
<dbReference type="EMBL" id="JAPIVE010000002">
    <property type="protein sequence ID" value="MCX2524515.1"/>
    <property type="molecule type" value="Genomic_DNA"/>
</dbReference>
<evidence type="ECO:0000256" key="1">
    <source>
        <dbReference type="SAM" id="Phobius"/>
    </source>
</evidence>
<proteinExistence type="predicted"/>
<evidence type="ECO:0000313" key="3">
    <source>
        <dbReference type="EMBL" id="MCX2524515.1"/>
    </source>
</evidence>
<dbReference type="InterPro" id="IPR036938">
    <property type="entry name" value="PAP2/HPO_sf"/>
</dbReference>
<feature type="transmembrane region" description="Helical" evidence="1">
    <location>
        <begin position="7"/>
        <end position="30"/>
    </location>
</feature>
<dbReference type="AlphaFoldDB" id="A0AA41ZH80"/>
<dbReference type="SMART" id="SM00014">
    <property type="entry name" value="acidPPc"/>
    <property type="match status" value="1"/>
</dbReference>
<dbReference type="Pfam" id="PF01569">
    <property type="entry name" value="PAP2"/>
    <property type="match status" value="1"/>
</dbReference>
<reference evidence="3" key="1">
    <citation type="submission" date="2022-11" db="EMBL/GenBank/DDBJ databases">
        <title>Larsenimonas rhizosphaerae sp. nov., isolated from a tidal mudflat.</title>
        <authorList>
            <person name="Lee S.D."/>
            <person name="Kim I.S."/>
        </authorList>
    </citation>
    <scope>NUCLEOTIDE SEQUENCE</scope>
    <source>
        <strain evidence="3">GH2-1</strain>
    </source>
</reference>
<evidence type="ECO:0000259" key="2">
    <source>
        <dbReference type="SMART" id="SM00014"/>
    </source>
</evidence>
<dbReference type="Proteomes" id="UP001165678">
    <property type="component" value="Unassembled WGS sequence"/>
</dbReference>
<sequence>MTLARILLCNVLGALLVFSWYLPQLTLWTTVDDSIFWFFNQFITLRHPDWTMILALLNTRFFDAAAFGVMGILFVLAMKHDPSPKRGVKWTGIGVVMLLTAGLLALFTNDGIQYGHASPTLFFAEAHHLTDIVSIPAKDSAHNSFPGDHGLMLMVFAGFMLKFASRRLATLSVALVVLLSAPRIMVGAHWFSDVYMGSLAIALIVLPWWLGTPLASTLTQAFANRLQHIIRRLHLHR</sequence>
<comment type="caution">
    <text evidence="3">The sequence shown here is derived from an EMBL/GenBank/DDBJ whole genome shotgun (WGS) entry which is preliminary data.</text>
</comment>
<dbReference type="RefSeq" id="WP_250935598.1">
    <property type="nucleotide sequence ID" value="NZ_JAMLJK010000001.1"/>
</dbReference>
<feature type="transmembrane region" description="Helical" evidence="1">
    <location>
        <begin position="50"/>
        <end position="76"/>
    </location>
</feature>
<accession>A0AA41ZH80</accession>
<keyword evidence="4" id="KW-1185">Reference proteome</keyword>
<feature type="domain" description="Phosphatidic acid phosphatase type 2/haloperoxidase" evidence="2">
    <location>
        <begin position="93"/>
        <end position="209"/>
    </location>
</feature>
<feature type="transmembrane region" description="Helical" evidence="1">
    <location>
        <begin position="88"/>
        <end position="107"/>
    </location>
</feature>
<evidence type="ECO:0000313" key="4">
    <source>
        <dbReference type="Proteomes" id="UP001165678"/>
    </source>
</evidence>
<organism evidence="3 4">
    <name type="scientific">Larsenimonas rhizosphaerae</name>
    <dbReference type="NCBI Taxonomy" id="2944682"/>
    <lineage>
        <taxon>Bacteria</taxon>
        <taxon>Pseudomonadati</taxon>
        <taxon>Pseudomonadota</taxon>
        <taxon>Gammaproteobacteria</taxon>
        <taxon>Oceanospirillales</taxon>
        <taxon>Halomonadaceae</taxon>
        <taxon>Larsenimonas</taxon>
    </lineage>
</organism>